<feature type="domain" description="Clp ATPase C-terminal" evidence="5">
    <location>
        <begin position="318"/>
        <end position="407"/>
    </location>
</feature>
<dbReference type="InterPro" id="IPR019489">
    <property type="entry name" value="Clp_ATPase_C"/>
</dbReference>
<evidence type="ECO:0000259" key="4">
    <source>
        <dbReference type="SMART" id="SM00382"/>
    </source>
</evidence>
<dbReference type="Gene3D" id="3.40.50.300">
    <property type="entry name" value="P-loop containing nucleotide triphosphate hydrolases"/>
    <property type="match status" value="1"/>
</dbReference>
<evidence type="ECO:0000313" key="6">
    <source>
        <dbReference type="EMBL" id="CDE34759.1"/>
    </source>
</evidence>
<evidence type="ECO:0000259" key="5">
    <source>
        <dbReference type="SMART" id="SM01086"/>
    </source>
</evidence>
<dbReference type="GO" id="GO:0016887">
    <property type="term" value="F:ATP hydrolysis activity"/>
    <property type="evidence" value="ECO:0007669"/>
    <property type="project" value="InterPro"/>
</dbReference>
<dbReference type="GO" id="GO:0034605">
    <property type="term" value="P:cellular response to heat"/>
    <property type="evidence" value="ECO:0007669"/>
    <property type="project" value="TreeGrafter"/>
</dbReference>
<dbReference type="GO" id="GO:0006508">
    <property type="term" value="P:proteolysis"/>
    <property type="evidence" value="ECO:0007669"/>
    <property type="project" value="UniProtKB-KW"/>
</dbReference>
<evidence type="ECO:0000313" key="7">
    <source>
        <dbReference type="Proteomes" id="UP000018072"/>
    </source>
</evidence>
<dbReference type="SMART" id="SM00382">
    <property type="entry name" value="AAA"/>
    <property type="match status" value="1"/>
</dbReference>
<evidence type="ECO:0000256" key="2">
    <source>
        <dbReference type="ARBA" id="ARBA00022840"/>
    </source>
</evidence>
<gene>
    <name evidence="6" type="ORF">BN741_00282</name>
</gene>
<keyword evidence="1" id="KW-0547">Nucleotide-binding</keyword>
<sequence>MRRFQQIDIAEPSVDDAICIVEGLRPSYEKFHSVKYAAGVVEFAVRSAAKHIRDRFLPDKAIDLIDEAGAYRETHPLTTQKRQTVDRRLLTDILARVCKIDAEALKEQSNDALRTLESDIKKEIFGQDEAVARVVEAVQMSKAGLADDTKPMASLLFVGPTGVGKTEVARVLSERMGMKLVRFDMSEYAEKHAVAKLIGSPAGYVGYEDGGLLTAAVRKTPNCVLLFDEIEKAHPDIFNIFLQMMDYAALTDNHGERADFRNAVIIMTSNAGAQYASRASIGFTGSVSRGDAMLTTVKKTFKPEFINRLTDIVVFHDMSRQMASLILDKKLAQLQAKLSAKNVTLHLSTEARELLLTKGFTPEYGARELDRVIGSMLKPLLMREILFGKLKKSGDAVVDVKDGALRLA</sequence>
<dbReference type="PROSITE" id="PS00871">
    <property type="entry name" value="CLPAB_2"/>
    <property type="match status" value="1"/>
</dbReference>
<evidence type="ECO:0000256" key="1">
    <source>
        <dbReference type="ARBA" id="ARBA00022741"/>
    </source>
</evidence>
<keyword evidence="2 6" id="KW-0067">ATP-binding</keyword>
<keyword evidence="3" id="KW-0143">Chaperone</keyword>
<proteinExistence type="predicted"/>
<dbReference type="Pfam" id="PF07724">
    <property type="entry name" value="AAA_2"/>
    <property type="match status" value="1"/>
</dbReference>
<dbReference type="AlphaFoldDB" id="R7H536"/>
<dbReference type="InterPro" id="IPR050130">
    <property type="entry name" value="ClpA_ClpB"/>
</dbReference>
<dbReference type="Pfam" id="PF10431">
    <property type="entry name" value="ClpB_D2-small"/>
    <property type="match status" value="1"/>
</dbReference>
<dbReference type="GO" id="GO:0005737">
    <property type="term" value="C:cytoplasm"/>
    <property type="evidence" value="ECO:0007669"/>
    <property type="project" value="TreeGrafter"/>
</dbReference>
<dbReference type="GO" id="GO:0005524">
    <property type="term" value="F:ATP binding"/>
    <property type="evidence" value="ECO:0007669"/>
    <property type="project" value="UniProtKB-KW"/>
</dbReference>
<accession>R7H536</accession>
<dbReference type="EMBL" id="CBIT010000267">
    <property type="protein sequence ID" value="CDE34759.1"/>
    <property type="molecule type" value="Genomic_DNA"/>
</dbReference>
<dbReference type="Pfam" id="PF17871">
    <property type="entry name" value="AAA_lid_9"/>
    <property type="match status" value="1"/>
</dbReference>
<keyword evidence="6" id="KW-0378">Hydrolase</keyword>
<dbReference type="InterPro" id="IPR041546">
    <property type="entry name" value="ClpA/ClpB_AAA_lid"/>
</dbReference>
<dbReference type="PRINTS" id="PR00300">
    <property type="entry name" value="CLPPROTEASEA"/>
</dbReference>
<dbReference type="SUPFAM" id="SSF52540">
    <property type="entry name" value="P-loop containing nucleoside triphosphate hydrolases"/>
    <property type="match status" value="2"/>
</dbReference>
<dbReference type="Gene3D" id="1.10.8.60">
    <property type="match status" value="2"/>
</dbReference>
<dbReference type="CDD" id="cd19499">
    <property type="entry name" value="RecA-like_ClpB_Hsp104-like"/>
    <property type="match status" value="1"/>
</dbReference>
<dbReference type="PANTHER" id="PTHR11638">
    <property type="entry name" value="ATP-DEPENDENT CLP PROTEASE"/>
    <property type="match status" value="1"/>
</dbReference>
<organism evidence="6 7">
    <name type="scientific">Leyella stercorea CAG:629</name>
    <dbReference type="NCBI Taxonomy" id="1263103"/>
    <lineage>
        <taxon>Bacteria</taxon>
        <taxon>Pseudomonadati</taxon>
        <taxon>Bacteroidota</taxon>
        <taxon>Bacteroidia</taxon>
        <taxon>Bacteroidales</taxon>
        <taxon>Prevotellaceae</taxon>
        <taxon>Leyella</taxon>
    </lineage>
</organism>
<dbReference type="InterPro" id="IPR028299">
    <property type="entry name" value="ClpA/B_CS2"/>
</dbReference>
<dbReference type="InterPro" id="IPR027417">
    <property type="entry name" value="P-loop_NTPase"/>
</dbReference>
<dbReference type="InterPro" id="IPR001270">
    <property type="entry name" value="ClpA/B"/>
</dbReference>
<dbReference type="GO" id="GO:0008233">
    <property type="term" value="F:peptidase activity"/>
    <property type="evidence" value="ECO:0007669"/>
    <property type="project" value="UniProtKB-KW"/>
</dbReference>
<name>R7H536_9BACT</name>
<comment type="caution">
    <text evidence="6">The sequence shown here is derived from an EMBL/GenBank/DDBJ whole genome shotgun (WGS) entry which is preliminary data.</text>
</comment>
<dbReference type="InterPro" id="IPR003593">
    <property type="entry name" value="AAA+_ATPase"/>
</dbReference>
<feature type="domain" description="AAA+ ATPase" evidence="4">
    <location>
        <begin position="151"/>
        <end position="319"/>
    </location>
</feature>
<protein>
    <submittedName>
        <fullName evidence="6">Putative ATP-dependent Clp protease ATP-binding subunit ClpA</fullName>
    </submittedName>
</protein>
<keyword evidence="6" id="KW-0645">Protease</keyword>
<dbReference type="InterPro" id="IPR003959">
    <property type="entry name" value="ATPase_AAA_core"/>
</dbReference>
<dbReference type="PANTHER" id="PTHR11638:SF111">
    <property type="entry name" value="ATP-DEPENDENT CLP PROTEASE ATP-BINDING SUBUNIT CLPA"/>
    <property type="match status" value="1"/>
</dbReference>
<dbReference type="SMART" id="SM01086">
    <property type="entry name" value="ClpB_D2-small"/>
    <property type="match status" value="1"/>
</dbReference>
<evidence type="ECO:0000256" key="3">
    <source>
        <dbReference type="ARBA" id="ARBA00023186"/>
    </source>
</evidence>
<reference evidence="6" key="1">
    <citation type="submission" date="2012-11" db="EMBL/GenBank/DDBJ databases">
        <title>Dependencies among metagenomic species, viruses, plasmids and units of genetic variation.</title>
        <authorList>
            <person name="Nielsen H.B."/>
            <person name="Almeida M."/>
            <person name="Juncker A.S."/>
            <person name="Rasmussen S."/>
            <person name="Li J."/>
            <person name="Sunagawa S."/>
            <person name="Plichta D."/>
            <person name="Gautier L."/>
            <person name="Le Chatelier E."/>
            <person name="Peletier E."/>
            <person name="Bonde I."/>
            <person name="Nielsen T."/>
            <person name="Manichanh C."/>
            <person name="Arumugam M."/>
            <person name="Batto J."/>
            <person name="Santos M.B.Q.D."/>
            <person name="Blom N."/>
            <person name="Borruel N."/>
            <person name="Burgdorf K.S."/>
            <person name="Boumezbeur F."/>
            <person name="Casellas F."/>
            <person name="Dore J."/>
            <person name="Guarner F."/>
            <person name="Hansen T."/>
            <person name="Hildebrand F."/>
            <person name="Kaas R.S."/>
            <person name="Kennedy S."/>
            <person name="Kristiansen K."/>
            <person name="Kultima J.R."/>
            <person name="Leonard P."/>
            <person name="Levenez F."/>
            <person name="Lund O."/>
            <person name="Moumen B."/>
            <person name="Le Paslier D."/>
            <person name="Pons N."/>
            <person name="Pedersen O."/>
            <person name="Prifti E."/>
            <person name="Qin J."/>
            <person name="Raes J."/>
            <person name="Tap J."/>
            <person name="Tims S."/>
            <person name="Ussery D.W."/>
            <person name="Yamada T."/>
            <person name="MetaHit consortium"/>
            <person name="Renault P."/>
            <person name="Sicheritz-Ponten T."/>
            <person name="Bork P."/>
            <person name="Wang J."/>
            <person name="Brunak S."/>
            <person name="Ehrlich S.D."/>
        </authorList>
    </citation>
    <scope>NUCLEOTIDE SEQUENCE [LARGE SCALE GENOMIC DNA]</scope>
</reference>
<dbReference type="Proteomes" id="UP000018072">
    <property type="component" value="Unassembled WGS sequence"/>
</dbReference>
<dbReference type="STRING" id="1263103.BN741_00282"/>